<gene>
    <name evidence="3" type="ORF">GAK29_01156</name>
</gene>
<protein>
    <recommendedName>
        <fullName evidence="2">DUF6531 domain-containing protein</fullName>
    </recommendedName>
</protein>
<proteinExistence type="predicted"/>
<dbReference type="Proteomes" id="UP000490535">
    <property type="component" value="Unassembled WGS sequence"/>
</dbReference>
<dbReference type="NCBIfam" id="TIGR01643">
    <property type="entry name" value="YD_repeat_2x"/>
    <property type="match status" value="1"/>
</dbReference>
<reference evidence="4" key="1">
    <citation type="journal article" date="2020" name="MBio">
        <title>Horizontal gene transfer to a defensive symbiont with a reduced genome amongst a multipartite beetle microbiome.</title>
        <authorList>
            <person name="Waterworth S.C."/>
            <person name="Florez L.V."/>
            <person name="Rees E.R."/>
            <person name="Hertweck C."/>
            <person name="Kaltenpoth M."/>
            <person name="Kwan J.C."/>
        </authorList>
    </citation>
    <scope>NUCLEOTIDE SEQUENCE [LARGE SCALE GENOMIC DNA]</scope>
</reference>
<sequence length="416" mass="47290">MKKNTCWSIILFFQFFLTVETFAVSASECYEADYECWNGYDESTGTSSQTNDCKKWMQIKQQCMSMGSDLKQLPTITMQAYAERVSSLDLDRILQRNVFAESLLGNNGSQFFPELNHDTNNKTCNPIQISSGYKYQEELDFSSTGEMPLEFVRFYNSSEGIGVTNRVGLKWRHNFDYRIVGYEIYKYYRVLPDGTFTRNGELVTLSDQSMGKWLVKLLDGGTEYYDNKGRLVNKKNSAGIGWQLSYDGENLTKVVHTNGKMIKLIWQNGKLTQVIDPAGNIYSYTYNGDLLASVTYPDGIGSRTYHYGENGANAQVLSGITINGKRYNTYYFNGNKAYQSGRSDGTQVDKLVFGDIYTIVKNPLGAVSKYIYTNNQKNKLARVERSGVNNYPNSNMENNYDLNGRISSKKDWNGIV</sequence>
<evidence type="ECO:0000313" key="4">
    <source>
        <dbReference type="Proteomes" id="UP000490535"/>
    </source>
</evidence>
<comment type="caution">
    <text evidence="3">The sequence shown here is derived from an EMBL/GenBank/DDBJ whole genome shotgun (WGS) entry which is preliminary data.</text>
</comment>
<feature type="chain" id="PRO_5032934282" description="DUF6531 domain-containing protein" evidence="1">
    <location>
        <begin position="24"/>
        <end position="416"/>
    </location>
</feature>
<evidence type="ECO:0000256" key="1">
    <source>
        <dbReference type="SAM" id="SignalP"/>
    </source>
</evidence>
<dbReference type="Pfam" id="PF20148">
    <property type="entry name" value="DUF6531"/>
    <property type="match status" value="1"/>
</dbReference>
<feature type="domain" description="DUF6531" evidence="2">
    <location>
        <begin position="125"/>
        <end position="182"/>
    </location>
</feature>
<dbReference type="InterPro" id="IPR031325">
    <property type="entry name" value="RHS_repeat"/>
</dbReference>
<feature type="signal peptide" evidence="1">
    <location>
        <begin position="1"/>
        <end position="23"/>
    </location>
</feature>
<dbReference type="InterPro" id="IPR045351">
    <property type="entry name" value="DUF6531"/>
</dbReference>
<dbReference type="EMBL" id="WNDP01000020">
    <property type="protein sequence ID" value="KAF1026636.1"/>
    <property type="molecule type" value="Genomic_DNA"/>
</dbReference>
<evidence type="ECO:0000259" key="2">
    <source>
        <dbReference type="Pfam" id="PF20148"/>
    </source>
</evidence>
<dbReference type="AlphaFoldDB" id="A0A833UWW1"/>
<evidence type="ECO:0000313" key="3">
    <source>
        <dbReference type="EMBL" id="KAF1026636.1"/>
    </source>
</evidence>
<keyword evidence="1" id="KW-0732">Signal</keyword>
<accession>A0A833UWW1</accession>
<organism evidence="3 4">
    <name type="scientific">Acinetobacter bereziniae</name>
    <name type="common">Acinetobacter genomosp. 10</name>
    <dbReference type="NCBI Taxonomy" id="106648"/>
    <lineage>
        <taxon>Bacteria</taxon>
        <taxon>Pseudomonadati</taxon>
        <taxon>Pseudomonadota</taxon>
        <taxon>Gammaproteobacteria</taxon>
        <taxon>Moraxellales</taxon>
        <taxon>Moraxellaceae</taxon>
        <taxon>Acinetobacter</taxon>
    </lineage>
</organism>
<dbReference type="Pfam" id="PF05593">
    <property type="entry name" value="RHS_repeat"/>
    <property type="match status" value="1"/>
</dbReference>
<dbReference type="InterPro" id="IPR006530">
    <property type="entry name" value="YD"/>
</dbReference>
<name>A0A833UWW1_ACIBZ</name>